<evidence type="ECO:0000313" key="3">
    <source>
        <dbReference type="EMBL" id="OWK44997.1"/>
    </source>
</evidence>
<organism evidence="3 4">
    <name type="scientific">Fimbriiglobus ruber</name>
    <dbReference type="NCBI Taxonomy" id="1908690"/>
    <lineage>
        <taxon>Bacteria</taxon>
        <taxon>Pseudomonadati</taxon>
        <taxon>Planctomycetota</taxon>
        <taxon>Planctomycetia</taxon>
        <taxon>Gemmatales</taxon>
        <taxon>Gemmataceae</taxon>
        <taxon>Fimbriiglobus</taxon>
    </lineage>
</organism>
<dbReference type="EMBL" id="NIDE01000002">
    <property type="protein sequence ID" value="OWK44997.1"/>
    <property type="molecule type" value="Genomic_DNA"/>
</dbReference>
<keyword evidence="2" id="KW-0732">Signal</keyword>
<accession>A0A225E998</accession>
<evidence type="ECO:0000256" key="2">
    <source>
        <dbReference type="SAM" id="SignalP"/>
    </source>
</evidence>
<feature type="region of interest" description="Disordered" evidence="1">
    <location>
        <begin position="22"/>
        <end position="62"/>
    </location>
</feature>
<dbReference type="PROSITE" id="PS51257">
    <property type="entry name" value="PROKAR_LIPOPROTEIN"/>
    <property type="match status" value="1"/>
</dbReference>
<dbReference type="Proteomes" id="UP000214646">
    <property type="component" value="Unassembled WGS sequence"/>
</dbReference>
<dbReference type="AlphaFoldDB" id="A0A225E998"/>
<name>A0A225E998_9BACT</name>
<feature type="compositionally biased region" description="Low complexity" evidence="1">
    <location>
        <begin position="27"/>
        <end position="38"/>
    </location>
</feature>
<evidence type="ECO:0000313" key="4">
    <source>
        <dbReference type="Proteomes" id="UP000214646"/>
    </source>
</evidence>
<comment type="caution">
    <text evidence="3">The sequence shown here is derived from an EMBL/GenBank/DDBJ whole genome shotgun (WGS) entry which is preliminary data.</text>
</comment>
<feature type="signal peptide" evidence="2">
    <location>
        <begin position="1"/>
        <end position="21"/>
    </location>
</feature>
<protein>
    <submittedName>
        <fullName evidence="3">Uncharacterized protein</fullName>
    </submittedName>
</protein>
<evidence type="ECO:0000256" key="1">
    <source>
        <dbReference type="SAM" id="MobiDB-lite"/>
    </source>
</evidence>
<reference evidence="4" key="1">
    <citation type="submission" date="2017-06" db="EMBL/GenBank/DDBJ databases">
        <title>Genome analysis of Fimbriiglobus ruber SP5, the first member of the order Planctomycetales with confirmed chitinolytic capability.</title>
        <authorList>
            <person name="Ravin N.V."/>
            <person name="Rakitin A.L."/>
            <person name="Ivanova A.A."/>
            <person name="Beletsky A.V."/>
            <person name="Kulichevskaya I.S."/>
            <person name="Mardanov A.V."/>
            <person name="Dedysh S.N."/>
        </authorList>
    </citation>
    <scope>NUCLEOTIDE SEQUENCE [LARGE SCALE GENOMIC DNA]</scope>
    <source>
        <strain evidence="4">SP5</strain>
    </source>
</reference>
<proteinExistence type="predicted"/>
<feature type="chain" id="PRO_5013211504" evidence="2">
    <location>
        <begin position="22"/>
        <end position="62"/>
    </location>
</feature>
<keyword evidence="4" id="KW-1185">Reference proteome</keyword>
<sequence length="62" mass="6048">MHQFVIRLGLLAILAAGVGSAVGCGGSSSSAPTSVAPVLQPTKMQPGSGPDAKTIPPPPPKT</sequence>
<gene>
    <name evidence="3" type="ORF">FRUB_01328</name>
</gene>